<evidence type="ECO:0000313" key="10">
    <source>
        <dbReference type="EMBL" id="CAG5136616.1"/>
    </source>
</evidence>
<dbReference type="InterPro" id="IPR019519">
    <property type="entry name" value="Elp5"/>
</dbReference>
<dbReference type="CDD" id="cd19496">
    <property type="entry name" value="Elp5"/>
    <property type="match status" value="1"/>
</dbReference>
<evidence type="ECO:0000256" key="2">
    <source>
        <dbReference type="ARBA" id="ARBA00004496"/>
    </source>
</evidence>
<name>A0A8S4ACC0_9EUPU</name>
<protein>
    <recommendedName>
        <fullName evidence="5">Elongator complex protein 5</fullName>
    </recommendedName>
</protein>
<sequence length="280" mass="31063">MLQDLLTGVEKTSLILVTDNALCPGRHLLLNWIDHLGTRCDKLILVCFERHPDFFKNWLPLDVQKKMTLIDGRKTADIGRTNVDLMADVTSEVSRTGGSVGVVIDSVSMLLLVKSTPITCSFLHNIAAGSQVTQVVALLHRDVHDQNTCRLLEHVAPTVVEMASTGGAQYTCCIRHCRPTGKVLKSREYFYTDDSFHIYNFGSATSQDGSSQHKPQDDLTSKLPFNLSLTDAEKDARSKVKLPYLKDGSGDSEASSGRIFYQPDDVDDFDEEDPDDDLDI</sequence>
<dbReference type="GO" id="GO:0002098">
    <property type="term" value="P:tRNA wobble uridine modification"/>
    <property type="evidence" value="ECO:0007669"/>
    <property type="project" value="InterPro"/>
</dbReference>
<dbReference type="Gene3D" id="3.40.50.300">
    <property type="entry name" value="P-loop containing nucleotide triphosphate hydrolases"/>
    <property type="match status" value="1"/>
</dbReference>
<dbReference type="AlphaFoldDB" id="A0A8S4ACC0"/>
<evidence type="ECO:0000256" key="7">
    <source>
        <dbReference type="ARBA" id="ARBA00022694"/>
    </source>
</evidence>
<dbReference type="EMBL" id="CAJHNH020008547">
    <property type="protein sequence ID" value="CAG5136616.1"/>
    <property type="molecule type" value="Genomic_DNA"/>
</dbReference>
<feature type="compositionally biased region" description="Acidic residues" evidence="9">
    <location>
        <begin position="264"/>
        <end position="280"/>
    </location>
</feature>
<evidence type="ECO:0000256" key="6">
    <source>
        <dbReference type="ARBA" id="ARBA00022490"/>
    </source>
</evidence>
<dbReference type="OrthoDB" id="166907at2759"/>
<keyword evidence="8" id="KW-0539">Nucleus</keyword>
<evidence type="ECO:0000256" key="4">
    <source>
        <dbReference type="ARBA" id="ARBA00009567"/>
    </source>
</evidence>
<keyword evidence="7" id="KW-0819">tRNA processing</keyword>
<feature type="region of interest" description="Disordered" evidence="9">
    <location>
        <begin position="240"/>
        <end position="280"/>
    </location>
</feature>
<dbReference type="GO" id="GO:0005829">
    <property type="term" value="C:cytosol"/>
    <property type="evidence" value="ECO:0007669"/>
    <property type="project" value="TreeGrafter"/>
</dbReference>
<dbReference type="GO" id="GO:0000049">
    <property type="term" value="F:tRNA binding"/>
    <property type="evidence" value="ECO:0007669"/>
    <property type="project" value="TreeGrafter"/>
</dbReference>
<comment type="similarity">
    <text evidence="4">Belongs to the ELP5 family.</text>
</comment>
<evidence type="ECO:0000256" key="8">
    <source>
        <dbReference type="ARBA" id="ARBA00023242"/>
    </source>
</evidence>
<evidence type="ECO:0000256" key="5">
    <source>
        <dbReference type="ARBA" id="ARBA00020264"/>
    </source>
</evidence>
<evidence type="ECO:0000256" key="1">
    <source>
        <dbReference type="ARBA" id="ARBA00004123"/>
    </source>
</evidence>
<evidence type="ECO:0000256" key="9">
    <source>
        <dbReference type="SAM" id="MobiDB-lite"/>
    </source>
</evidence>
<proteinExistence type="inferred from homology"/>
<gene>
    <name evidence="10" type="ORF">CUNI_LOCUS22174</name>
</gene>
<dbReference type="InterPro" id="IPR027417">
    <property type="entry name" value="P-loop_NTPase"/>
</dbReference>
<dbReference type="GO" id="GO:0033588">
    <property type="term" value="C:elongator holoenzyme complex"/>
    <property type="evidence" value="ECO:0007669"/>
    <property type="project" value="InterPro"/>
</dbReference>
<evidence type="ECO:0000256" key="3">
    <source>
        <dbReference type="ARBA" id="ARBA00005043"/>
    </source>
</evidence>
<keyword evidence="11" id="KW-1185">Reference proteome</keyword>
<organism evidence="10 11">
    <name type="scientific">Candidula unifasciata</name>
    <dbReference type="NCBI Taxonomy" id="100452"/>
    <lineage>
        <taxon>Eukaryota</taxon>
        <taxon>Metazoa</taxon>
        <taxon>Spiralia</taxon>
        <taxon>Lophotrochozoa</taxon>
        <taxon>Mollusca</taxon>
        <taxon>Gastropoda</taxon>
        <taxon>Heterobranchia</taxon>
        <taxon>Euthyneura</taxon>
        <taxon>Panpulmonata</taxon>
        <taxon>Eupulmonata</taxon>
        <taxon>Stylommatophora</taxon>
        <taxon>Helicina</taxon>
        <taxon>Helicoidea</taxon>
        <taxon>Geomitridae</taxon>
        <taxon>Candidula</taxon>
    </lineage>
</organism>
<keyword evidence="6" id="KW-0963">Cytoplasm</keyword>
<comment type="pathway">
    <text evidence="3">tRNA modification; 5-methoxycarbonylmethyl-2-thiouridine-tRNA biosynthesis.</text>
</comment>
<dbReference type="GO" id="GO:0005634">
    <property type="term" value="C:nucleus"/>
    <property type="evidence" value="ECO:0007669"/>
    <property type="project" value="UniProtKB-SubCell"/>
</dbReference>
<reference evidence="10" key="1">
    <citation type="submission" date="2021-04" db="EMBL/GenBank/DDBJ databases">
        <authorList>
            <consortium name="Molecular Ecology Group"/>
        </authorList>
    </citation>
    <scope>NUCLEOTIDE SEQUENCE</scope>
</reference>
<accession>A0A8S4ACC0</accession>
<dbReference type="Proteomes" id="UP000678393">
    <property type="component" value="Unassembled WGS sequence"/>
</dbReference>
<evidence type="ECO:0000313" key="11">
    <source>
        <dbReference type="Proteomes" id="UP000678393"/>
    </source>
</evidence>
<dbReference type="Pfam" id="PF10483">
    <property type="entry name" value="Elong_Iki1"/>
    <property type="match status" value="2"/>
</dbReference>
<dbReference type="PANTHER" id="PTHR15641:SF1">
    <property type="entry name" value="ELONGATOR COMPLEX PROTEIN 5"/>
    <property type="match status" value="1"/>
</dbReference>
<comment type="caution">
    <text evidence="10">The sequence shown here is derived from an EMBL/GenBank/DDBJ whole genome shotgun (WGS) entry which is preliminary data.</text>
</comment>
<dbReference type="PANTHER" id="PTHR15641">
    <property type="entry name" value="ELONGATOR COMPLEX PROTEIN 5"/>
    <property type="match status" value="1"/>
</dbReference>
<comment type="subcellular location">
    <subcellularLocation>
        <location evidence="2">Cytoplasm</location>
    </subcellularLocation>
    <subcellularLocation>
        <location evidence="1">Nucleus</location>
    </subcellularLocation>
</comment>